<dbReference type="Pfam" id="PF13522">
    <property type="entry name" value="GATase_6"/>
    <property type="match status" value="1"/>
</dbReference>
<dbReference type="HAMAP" id="MF_00164">
    <property type="entry name" value="GlmS"/>
    <property type="match status" value="1"/>
</dbReference>
<evidence type="ECO:0000256" key="5">
    <source>
        <dbReference type="ARBA" id="ARBA00022679"/>
    </source>
</evidence>
<dbReference type="CDD" id="cd05009">
    <property type="entry name" value="SIS_GlmS_GlmD_2"/>
    <property type="match status" value="1"/>
</dbReference>
<evidence type="ECO:0000259" key="10">
    <source>
        <dbReference type="PROSITE" id="PS51464"/>
    </source>
</evidence>
<keyword evidence="6" id="KW-0677">Repeat</keyword>
<dbReference type="InterPro" id="IPR005855">
    <property type="entry name" value="GFAT"/>
</dbReference>
<dbReference type="Pfam" id="PF01380">
    <property type="entry name" value="SIS"/>
    <property type="match status" value="2"/>
</dbReference>
<comment type="subunit">
    <text evidence="8">Homodimer.</text>
</comment>
<dbReference type="InterPro" id="IPR035490">
    <property type="entry name" value="GlmS/FrlB_SIS"/>
</dbReference>
<dbReference type="InterPro" id="IPR046348">
    <property type="entry name" value="SIS_dom_sf"/>
</dbReference>
<organism evidence="11 12">
    <name type="scientific">Curtobacterium aurantiacum</name>
    <dbReference type="NCBI Taxonomy" id="3236919"/>
    <lineage>
        <taxon>Bacteria</taxon>
        <taxon>Bacillati</taxon>
        <taxon>Actinomycetota</taxon>
        <taxon>Actinomycetes</taxon>
        <taxon>Micrococcales</taxon>
        <taxon>Microbacteriaceae</taxon>
        <taxon>Curtobacterium</taxon>
    </lineage>
</organism>
<dbReference type="InterPro" id="IPR017932">
    <property type="entry name" value="GATase_2_dom"/>
</dbReference>
<dbReference type="PROSITE" id="PS51464">
    <property type="entry name" value="SIS"/>
    <property type="match status" value="2"/>
</dbReference>
<evidence type="ECO:0000256" key="3">
    <source>
        <dbReference type="ARBA" id="ARBA00016090"/>
    </source>
</evidence>
<keyword evidence="7" id="KW-0315">Glutamine amidotransferase</keyword>
<dbReference type="InterPro" id="IPR035466">
    <property type="entry name" value="GlmS/AgaS_SIS"/>
</dbReference>
<feature type="domain" description="Glutamine amidotransferase type-2" evidence="9">
    <location>
        <begin position="2"/>
        <end position="221"/>
    </location>
</feature>
<dbReference type="RefSeq" id="WP_214543347.1">
    <property type="nucleotide sequence ID" value="NZ_JAHEWN010000003.1"/>
</dbReference>
<dbReference type="Gene3D" id="3.60.20.10">
    <property type="entry name" value="Glutamine Phosphoribosylpyrophosphate, subunit 1, domain 1"/>
    <property type="match status" value="1"/>
</dbReference>
<dbReference type="PANTHER" id="PTHR10937">
    <property type="entry name" value="GLUCOSAMINE--FRUCTOSE-6-PHOSPHATE AMINOTRANSFERASE, ISOMERIZING"/>
    <property type="match status" value="1"/>
</dbReference>
<dbReference type="Proteomes" id="UP001519641">
    <property type="component" value="Unassembled WGS sequence"/>
</dbReference>
<evidence type="ECO:0000256" key="6">
    <source>
        <dbReference type="ARBA" id="ARBA00022737"/>
    </source>
</evidence>
<dbReference type="SUPFAM" id="SSF53697">
    <property type="entry name" value="SIS domain"/>
    <property type="match status" value="1"/>
</dbReference>
<dbReference type="CDD" id="cd00714">
    <property type="entry name" value="GFAT"/>
    <property type="match status" value="1"/>
</dbReference>
<dbReference type="CDD" id="cd05008">
    <property type="entry name" value="SIS_GlmS_GlmD_1"/>
    <property type="match status" value="1"/>
</dbReference>
<keyword evidence="8" id="KW-0963">Cytoplasm</keyword>
<evidence type="ECO:0000256" key="8">
    <source>
        <dbReference type="HAMAP-Rule" id="MF_00164"/>
    </source>
</evidence>
<dbReference type="NCBIfam" id="NF001484">
    <property type="entry name" value="PRK00331.1"/>
    <property type="match status" value="1"/>
</dbReference>
<dbReference type="PROSITE" id="PS51278">
    <property type="entry name" value="GATASE_TYPE_2"/>
    <property type="match status" value="1"/>
</dbReference>
<dbReference type="SUPFAM" id="SSF56235">
    <property type="entry name" value="N-terminal nucleophile aminohydrolases (Ntn hydrolases)"/>
    <property type="match status" value="1"/>
</dbReference>
<keyword evidence="5 8" id="KW-0808">Transferase</keyword>
<evidence type="ECO:0000256" key="4">
    <source>
        <dbReference type="ARBA" id="ARBA00022576"/>
    </source>
</evidence>
<feature type="initiator methionine" description="Removed" evidence="8">
    <location>
        <position position="1"/>
    </location>
</feature>
<evidence type="ECO:0000256" key="7">
    <source>
        <dbReference type="ARBA" id="ARBA00022962"/>
    </source>
</evidence>
<evidence type="ECO:0000313" key="11">
    <source>
        <dbReference type="EMBL" id="MBT1586280.1"/>
    </source>
</evidence>
<feature type="domain" description="SIS" evidence="10">
    <location>
        <begin position="460"/>
        <end position="605"/>
    </location>
</feature>
<keyword evidence="12" id="KW-1185">Reference proteome</keyword>
<feature type="active site" description="Nucleophile; for GATase activity" evidence="8">
    <location>
        <position position="2"/>
    </location>
</feature>
<evidence type="ECO:0000256" key="1">
    <source>
        <dbReference type="ARBA" id="ARBA00001031"/>
    </source>
</evidence>
<dbReference type="InterPro" id="IPR029055">
    <property type="entry name" value="Ntn_hydrolases_N"/>
</dbReference>
<dbReference type="GO" id="GO:0004360">
    <property type="term" value="F:glutamine-fructose-6-phosphate transaminase (isomerizing) activity"/>
    <property type="evidence" value="ECO:0007669"/>
    <property type="project" value="UniProtKB-EC"/>
</dbReference>
<evidence type="ECO:0000259" key="9">
    <source>
        <dbReference type="PROSITE" id="PS51278"/>
    </source>
</evidence>
<feature type="domain" description="SIS" evidence="10">
    <location>
        <begin position="288"/>
        <end position="427"/>
    </location>
</feature>
<reference evidence="11 12" key="1">
    <citation type="submission" date="2021-05" db="EMBL/GenBank/DDBJ databases">
        <title>Whole genome sequence of Curtobacterium flaccumfaciens pv. flaccumfaciens strain CFBP 8819.</title>
        <authorList>
            <person name="Osdaghi E."/>
            <person name="Taghouti G."/>
            <person name="Portier P."/>
            <person name="Fazliarab A."/>
            <person name="Taghavi S.M."/>
            <person name="Briand M."/>
            <person name="Le-Saux M."/>
            <person name="Jacques M.-A."/>
        </authorList>
    </citation>
    <scope>NUCLEOTIDE SEQUENCE [LARGE SCALE GENOMIC DNA]</scope>
    <source>
        <strain evidence="11 12">CFBP 8819</strain>
    </source>
</reference>
<dbReference type="EMBL" id="JAHEWS010000001">
    <property type="protein sequence ID" value="MBT1586280.1"/>
    <property type="molecule type" value="Genomic_DNA"/>
</dbReference>
<comment type="caution">
    <text evidence="11">The sequence shown here is derived from an EMBL/GenBank/DDBJ whole genome shotgun (WGS) entry which is preliminary data.</text>
</comment>
<gene>
    <name evidence="8 11" type="primary">glmS</name>
    <name evidence="11" type="ORF">KK097_00460</name>
</gene>
<evidence type="ECO:0000313" key="12">
    <source>
        <dbReference type="Proteomes" id="UP001519641"/>
    </source>
</evidence>
<feature type="active site" description="For Fru-6P isomerization activity" evidence="8">
    <location>
        <position position="610"/>
    </location>
</feature>
<dbReference type="EC" id="2.6.1.16" evidence="2 8"/>
<dbReference type="NCBIfam" id="TIGR01135">
    <property type="entry name" value="glmS"/>
    <property type="match status" value="1"/>
</dbReference>
<comment type="subcellular location">
    <subcellularLocation>
        <location evidence="8">Cytoplasm</location>
    </subcellularLocation>
</comment>
<protein>
    <recommendedName>
        <fullName evidence="3 8">Glutamine--fructose-6-phosphate aminotransferase [isomerizing]</fullName>
        <ecNumber evidence="2 8">2.6.1.16</ecNumber>
    </recommendedName>
    <alternativeName>
        <fullName evidence="8">D-fructose-6-phosphate amidotransferase</fullName>
    </alternativeName>
    <alternativeName>
        <fullName evidence="8">GFAT</fullName>
    </alternativeName>
    <alternativeName>
        <fullName evidence="8">Glucosamine-6-phosphate synthase</fullName>
    </alternativeName>
    <alternativeName>
        <fullName evidence="8">Hexosephosphate aminotransferase</fullName>
    </alternativeName>
    <alternativeName>
        <fullName evidence="8">L-glutamine--D-fructose-6-phosphate amidotransferase</fullName>
    </alternativeName>
</protein>
<comment type="function">
    <text evidence="8">Catalyzes the first step in hexosamine metabolism, converting fructose-6P into glucosamine-6P using glutamine as a nitrogen source.</text>
</comment>
<keyword evidence="4 8" id="KW-0032">Aminotransferase</keyword>
<accession>A0ABS5VC32</accession>
<dbReference type="PANTHER" id="PTHR10937:SF0">
    <property type="entry name" value="GLUTAMINE--FRUCTOSE-6-PHOSPHATE TRANSAMINASE (ISOMERIZING)"/>
    <property type="match status" value="1"/>
</dbReference>
<name>A0ABS5VC32_9MICO</name>
<dbReference type="Gene3D" id="3.40.50.10490">
    <property type="entry name" value="Glucose-6-phosphate isomerase like protein, domain 1"/>
    <property type="match status" value="2"/>
</dbReference>
<dbReference type="InterPro" id="IPR047084">
    <property type="entry name" value="GFAT_N"/>
</dbReference>
<dbReference type="InterPro" id="IPR001347">
    <property type="entry name" value="SIS_dom"/>
</dbReference>
<comment type="catalytic activity">
    <reaction evidence="1 8">
        <text>D-fructose 6-phosphate + L-glutamine = D-glucosamine 6-phosphate + L-glutamate</text>
        <dbReference type="Rhea" id="RHEA:13237"/>
        <dbReference type="ChEBI" id="CHEBI:29985"/>
        <dbReference type="ChEBI" id="CHEBI:58359"/>
        <dbReference type="ChEBI" id="CHEBI:58725"/>
        <dbReference type="ChEBI" id="CHEBI:61527"/>
        <dbReference type="EC" id="2.6.1.16"/>
    </reaction>
</comment>
<evidence type="ECO:0000256" key="2">
    <source>
        <dbReference type="ARBA" id="ARBA00012916"/>
    </source>
</evidence>
<proteinExistence type="inferred from homology"/>
<sequence length="615" mass="65418">MCGIVGYVGSNSSQDVLLGGLRRLEYRGYDSAGIAVVDPAGDLVSAKKAGKLQALVDELESSPIPDGTTGIGHTRWATHGGPTDGNAHPHLADGDKLALIHNGIIENFSELRAELQAEGTEFRSETDSEVAAHLVGRAFRETGDLTAAMQQAVQRLEGAFTLLVVHADQPGVVVGARRNSPLVVGLGDGENFMGSDVAAFVAYTQRALSIGQDEIATIRPDGVDVIHFDGTPATPSEFEVNWDASAADKGGWSSFMAKEISEEPEAVAKTILGRVHDGAVTLTDLDPIAERLATVDRVIVIACGTAAYAGILGKYAIEQWARVPVEVELAHEFRYRDPVLNERTLVVSISQSGETMDTLMAVKYAREQGAQVLSICNTQGATIPRESDAVIYTHAGPEVAVASTKAFIAQGVALYLLGLHLATLRGTLTTEQIAEQVAELEGLAPKLQQTIDDAAGIKDLARWMADTRSVLFLGRHVGYPIALEGALKLKELAYIHAEGFAAGELKHGPIALIEPGQIVFVIVPSPRDPRSLHPKVVSNIQEIRARGARVIAIAEEGDAAVLPFADEVLRIPLATPLFEPLLAVAPLHMFGMELAAAKGLDVDQPRNLAKSVTVE</sequence>